<evidence type="ECO:0000313" key="2">
    <source>
        <dbReference type="Proteomes" id="UP000242180"/>
    </source>
</evidence>
<evidence type="ECO:0000313" key="1">
    <source>
        <dbReference type="EMBL" id="ORZ00708.1"/>
    </source>
</evidence>
<gene>
    <name evidence="1" type="ORF">BCR43DRAFT_485666</name>
</gene>
<dbReference type="InParanoid" id="A0A1X2HMY7"/>
<proteinExistence type="predicted"/>
<dbReference type="AlphaFoldDB" id="A0A1X2HMY7"/>
<comment type="caution">
    <text evidence="1">The sequence shown here is derived from an EMBL/GenBank/DDBJ whole genome shotgun (WGS) entry which is preliminary data.</text>
</comment>
<organism evidence="1 2">
    <name type="scientific">Syncephalastrum racemosum</name>
    <name type="common">Filamentous fungus</name>
    <dbReference type="NCBI Taxonomy" id="13706"/>
    <lineage>
        <taxon>Eukaryota</taxon>
        <taxon>Fungi</taxon>
        <taxon>Fungi incertae sedis</taxon>
        <taxon>Mucoromycota</taxon>
        <taxon>Mucoromycotina</taxon>
        <taxon>Mucoromycetes</taxon>
        <taxon>Mucorales</taxon>
        <taxon>Syncephalastraceae</taxon>
        <taxon>Syncephalastrum</taxon>
    </lineage>
</organism>
<accession>A0A1X2HMY7</accession>
<dbReference type="EMBL" id="MCGN01000002">
    <property type="protein sequence ID" value="ORZ00708.1"/>
    <property type="molecule type" value="Genomic_DNA"/>
</dbReference>
<name>A0A1X2HMY7_SYNRA</name>
<dbReference type="Proteomes" id="UP000242180">
    <property type="component" value="Unassembled WGS sequence"/>
</dbReference>
<sequence length="117" mass="13336">MTYVMAHSDSLDMCGMLSICFPFVYHNMSLSLRMGWCGKKHATNIPLLGPSRAQVLSRMRTTRPMQGSAAEDLILLYLENYAIIGIRISIRSLPLHSAQERQNPDQCGSFFHYRRGR</sequence>
<reference evidence="1 2" key="1">
    <citation type="submission" date="2016-07" db="EMBL/GenBank/DDBJ databases">
        <title>Pervasive Adenine N6-methylation of Active Genes in Fungi.</title>
        <authorList>
            <consortium name="DOE Joint Genome Institute"/>
            <person name="Mondo S.J."/>
            <person name="Dannebaum R.O."/>
            <person name="Kuo R.C."/>
            <person name="Labutti K."/>
            <person name="Haridas S."/>
            <person name="Kuo A."/>
            <person name="Salamov A."/>
            <person name="Ahrendt S.R."/>
            <person name="Lipzen A."/>
            <person name="Sullivan W."/>
            <person name="Andreopoulos W.B."/>
            <person name="Clum A."/>
            <person name="Lindquist E."/>
            <person name="Daum C."/>
            <person name="Ramamoorthy G.K."/>
            <person name="Gryganskyi A."/>
            <person name="Culley D."/>
            <person name="Magnuson J.K."/>
            <person name="James T.Y."/>
            <person name="O'Malley M.A."/>
            <person name="Stajich J.E."/>
            <person name="Spatafora J.W."/>
            <person name="Visel A."/>
            <person name="Grigoriev I.V."/>
        </authorList>
    </citation>
    <scope>NUCLEOTIDE SEQUENCE [LARGE SCALE GENOMIC DNA]</scope>
    <source>
        <strain evidence="1 2">NRRL 2496</strain>
    </source>
</reference>
<keyword evidence="2" id="KW-1185">Reference proteome</keyword>
<protein>
    <submittedName>
        <fullName evidence="1">Uncharacterized protein</fullName>
    </submittedName>
</protein>